<reference evidence="3 4" key="1">
    <citation type="submission" date="2020-09" db="EMBL/GenBank/DDBJ databases">
        <title>novel species in genus Nocardioides.</title>
        <authorList>
            <person name="Zhang G."/>
        </authorList>
    </citation>
    <scope>NUCLEOTIDE SEQUENCE [LARGE SCALE GENOMIC DNA]</scope>
    <source>
        <strain evidence="3 4">KCTC 39551</strain>
    </source>
</reference>
<evidence type="ECO:0000256" key="2">
    <source>
        <dbReference type="SAM" id="SignalP"/>
    </source>
</evidence>
<keyword evidence="2" id="KW-0732">Signal</keyword>
<organism evidence="3 4">
    <name type="scientific">Nocardioides cavernae</name>
    <dbReference type="NCBI Taxonomy" id="1921566"/>
    <lineage>
        <taxon>Bacteria</taxon>
        <taxon>Bacillati</taxon>
        <taxon>Actinomycetota</taxon>
        <taxon>Actinomycetes</taxon>
        <taxon>Propionibacteriales</taxon>
        <taxon>Nocardioidaceae</taxon>
        <taxon>Nocardioides</taxon>
    </lineage>
</organism>
<dbReference type="Proteomes" id="UP000618818">
    <property type="component" value="Unassembled WGS sequence"/>
</dbReference>
<dbReference type="InterPro" id="IPR042001">
    <property type="entry name" value="Sortase_F"/>
</dbReference>
<protein>
    <submittedName>
        <fullName evidence="3">Class F sortase</fullName>
    </submittedName>
</protein>
<feature type="chain" id="PRO_5046422877" evidence="2">
    <location>
        <begin position="23"/>
        <end position="177"/>
    </location>
</feature>
<proteinExistence type="predicted"/>
<dbReference type="SUPFAM" id="SSF63817">
    <property type="entry name" value="Sortase"/>
    <property type="match status" value="1"/>
</dbReference>
<dbReference type="Gene3D" id="2.40.260.10">
    <property type="entry name" value="Sortase"/>
    <property type="match status" value="1"/>
</dbReference>
<dbReference type="CDD" id="cd05829">
    <property type="entry name" value="Sortase_F"/>
    <property type="match status" value="1"/>
</dbReference>
<dbReference type="EMBL" id="JACXYZ010000001">
    <property type="protein sequence ID" value="MBD3923664.1"/>
    <property type="molecule type" value="Genomic_DNA"/>
</dbReference>
<dbReference type="Pfam" id="PF04203">
    <property type="entry name" value="Sortase"/>
    <property type="match status" value="1"/>
</dbReference>
<accession>A0ABR8N676</accession>
<dbReference type="InterPro" id="IPR005754">
    <property type="entry name" value="Sortase"/>
</dbReference>
<name>A0ABR8N676_9ACTN</name>
<dbReference type="RefSeq" id="WP_191193513.1">
    <property type="nucleotide sequence ID" value="NZ_JACXYZ010000001.1"/>
</dbReference>
<evidence type="ECO:0000313" key="4">
    <source>
        <dbReference type="Proteomes" id="UP000618818"/>
    </source>
</evidence>
<keyword evidence="1" id="KW-0378">Hydrolase</keyword>
<feature type="signal peptide" evidence="2">
    <location>
        <begin position="1"/>
        <end position="22"/>
    </location>
</feature>
<evidence type="ECO:0000313" key="3">
    <source>
        <dbReference type="EMBL" id="MBD3923664.1"/>
    </source>
</evidence>
<evidence type="ECO:0000256" key="1">
    <source>
        <dbReference type="ARBA" id="ARBA00022801"/>
    </source>
</evidence>
<dbReference type="InterPro" id="IPR023365">
    <property type="entry name" value="Sortase_dom-sf"/>
</dbReference>
<keyword evidence="4" id="KW-1185">Reference proteome</keyword>
<sequence length="177" mass="18571">MRRLLVVVLVSAAVLVGAPAGAGPVTTDAGGTERSAALGRLAIPAIGVNAGIIPVGVTRAGHLAIGRSVRDVYRWRSGVLPGQQGSAVLAGHTWSKGPGVFDELGRLRPGNHVVVGRNRFEVTRVRRVTGMTRSAVAGLFSDRGAPRLVLITCGDRNDLTGVYRTRIIVNARLLPSR</sequence>
<comment type="caution">
    <text evidence="3">The sequence shown here is derived from an EMBL/GenBank/DDBJ whole genome shotgun (WGS) entry which is preliminary data.</text>
</comment>
<gene>
    <name evidence="3" type="ORF">IEZ26_03450</name>
</gene>